<feature type="transmembrane region" description="Helical" evidence="1">
    <location>
        <begin position="85"/>
        <end position="104"/>
    </location>
</feature>
<evidence type="ECO:0008006" key="6">
    <source>
        <dbReference type="Google" id="ProtNLM"/>
    </source>
</evidence>
<gene>
    <name evidence="3" type="ORF">HEB29_005722</name>
    <name evidence="2" type="ORF">Sfulv_60740</name>
</gene>
<keyword evidence="1" id="KW-0812">Transmembrane</keyword>
<feature type="transmembrane region" description="Helical" evidence="1">
    <location>
        <begin position="110"/>
        <end position="134"/>
    </location>
</feature>
<dbReference type="Proteomes" id="UP000530403">
    <property type="component" value="Unassembled WGS sequence"/>
</dbReference>
<feature type="transmembrane region" description="Helical" evidence="1">
    <location>
        <begin position="6"/>
        <end position="26"/>
    </location>
</feature>
<evidence type="ECO:0000313" key="5">
    <source>
        <dbReference type="Proteomes" id="UP000530403"/>
    </source>
</evidence>
<protein>
    <recommendedName>
        <fullName evidence="6">Acyltransferase</fullName>
    </recommendedName>
</protein>
<evidence type="ECO:0000313" key="4">
    <source>
        <dbReference type="Proteomes" id="UP000498980"/>
    </source>
</evidence>
<proteinExistence type="predicted"/>
<sequence>MTVDLVVLSGAQGAGKVLALAGLGLLTRYEPIGLPDRTHITDAVTVFWLFALGWAAARTRTLWQRLVVTVAGLATVPGTRRLNQLAGLLAGSSLAIYLTHWQIYPIFDQISQPLALAISLAFGVAYAWGTAVLIRRVPEFVESVRRGQAALHPRTRRSSRTGC</sequence>
<evidence type="ECO:0000313" key="2">
    <source>
        <dbReference type="EMBL" id="GFN01264.1"/>
    </source>
</evidence>
<keyword evidence="1" id="KW-1133">Transmembrane helix</keyword>
<reference evidence="2 4" key="1">
    <citation type="submission" date="2020-05" db="EMBL/GenBank/DDBJ databases">
        <title>Whole genome shotgun sequence of Streptomyces fulvorobeus NBRC 15897.</title>
        <authorList>
            <person name="Komaki H."/>
            <person name="Tamura T."/>
        </authorList>
    </citation>
    <scope>NUCLEOTIDE SEQUENCE [LARGE SCALE GENOMIC DNA]</scope>
    <source>
        <strain evidence="2 4">NBRC 15897</strain>
    </source>
</reference>
<dbReference type="EMBL" id="BLWC01000001">
    <property type="protein sequence ID" value="GFN01264.1"/>
    <property type="molecule type" value="Genomic_DNA"/>
</dbReference>
<accession>A0A7J0CH60</accession>
<reference evidence="3 5" key="2">
    <citation type="submission" date="2020-07" db="EMBL/GenBank/DDBJ databases">
        <title>Sequencing the genomes of 1000 actinobacteria strains.</title>
        <authorList>
            <person name="Klenk H.-P."/>
        </authorList>
    </citation>
    <scope>NUCLEOTIDE SEQUENCE [LARGE SCALE GENOMIC DNA]</scope>
    <source>
        <strain evidence="3 5">DSM 41455</strain>
    </source>
</reference>
<evidence type="ECO:0000256" key="1">
    <source>
        <dbReference type="SAM" id="Phobius"/>
    </source>
</evidence>
<name>A0A7J0CH60_9ACTN</name>
<dbReference type="RefSeq" id="WP_173310111.1">
    <property type="nucleotide sequence ID" value="NZ_BAAAUE010000005.1"/>
</dbReference>
<feature type="transmembrane region" description="Helical" evidence="1">
    <location>
        <begin position="38"/>
        <end position="56"/>
    </location>
</feature>
<comment type="caution">
    <text evidence="2">The sequence shown here is derived from an EMBL/GenBank/DDBJ whole genome shotgun (WGS) entry which is preliminary data.</text>
</comment>
<dbReference type="EMBL" id="JACCCF010000001">
    <property type="protein sequence ID" value="NYE44711.1"/>
    <property type="molecule type" value="Genomic_DNA"/>
</dbReference>
<keyword evidence="1" id="KW-0472">Membrane</keyword>
<evidence type="ECO:0000313" key="3">
    <source>
        <dbReference type="EMBL" id="NYE44711.1"/>
    </source>
</evidence>
<keyword evidence="4" id="KW-1185">Reference proteome</keyword>
<organism evidence="2 4">
    <name type="scientific">Streptomyces fulvorobeus</name>
    <dbReference type="NCBI Taxonomy" id="284028"/>
    <lineage>
        <taxon>Bacteria</taxon>
        <taxon>Bacillati</taxon>
        <taxon>Actinomycetota</taxon>
        <taxon>Actinomycetes</taxon>
        <taxon>Kitasatosporales</taxon>
        <taxon>Streptomycetaceae</taxon>
        <taxon>Streptomyces</taxon>
    </lineage>
</organism>
<dbReference type="Proteomes" id="UP000498980">
    <property type="component" value="Unassembled WGS sequence"/>
</dbReference>
<dbReference type="AlphaFoldDB" id="A0A7J0CH60"/>